<evidence type="ECO:0000313" key="7">
    <source>
        <dbReference type="Proteomes" id="UP001140206"/>
    </source>
</evidence>
<evidence type="ECO:0000313" key="6">
    <source>
        <dbReference type="EMBL" id="KAJ4745545.1"/>
    </source>
</evidence>
<evidence type="ECO:0000259" key="4">
    <source>
        <dbReference type="Pfam" id="PF23598"/>
    </source>
</evidence>
<dbReference type="PANTHER" id="PTHR47186">
    <property type="entry name" value="LEUCINE-RICH REPEAT-CONTAINING PROTEIN 57"/>
    <property type="match status" value="1"/>
</dbReference>
<name>A0AAV8BRD7_9POAL</name>
<accession>A0AAV8BRD7</accession>
<dbReference type="SUPFAM" id="SSF52058">
    <property type="entry name" value="L domain-like"/>
    <property type="match status" value="1"/>
</dbReference>
<feature type="domain" description="Disease resistance protein winged helix" evidence="3">
    <location>
        <begin position="8"/>
        <end position="50"/>
    </location>
</feature>
<comment type="caution">
    <text evidence="6">The sequence shown here is derived from an EMBL/GenBank/DDBJ whole genome shotgun (WGS) entry which is preliminary data.</text>
</comment>
<reference evidence="6" key="1">
    <citation type="submission" date="2022-08" db="EMBL/GenBank/DDBJ databases">
        <authorList>
            <person name="Marques A."/>
        </authorList>
    </citation>
    <scope>NUCLEOTIDE SEQUENCE</scope>
    <source>
        <strain evidence="6">RhyPub2mFocal</strain>
        <tissue evidence="6">Leaves</tissue>
    </source>
</reference>
<organism evidence="6 7">
    <name type="scientific">Rhynchospora pubera</name>
    <dbReference type="NCBI Taxonomy" id="906938"/>
    <lineage>
        <taxon>Eukaryota</taxon>
        <taxon>Viridiplantae</taxon>
        <taxon>Streptophyta</taxon>
        <taxon>Embryophyta</taxon>
        <taxon>Tracheophyta</taxon>
        <taxon>Spermatophyta</taxon>
        <taxon>Magnoliopsida</taxon>
        <taxon>Liliopsida</taxon>
        <taxon>Poales</taxon>
        <taxon>Cyperaceae</taxon>
        <taxon>Cyperoideae</taxon>
        <taxon>Rhynchosporeae</taxon>
        <taxon>Rhynchospora</taxon>
    </lineage>
</organism>
<dbReference type="InterPro" id="IPR032675">
    <property type="entry name" value="LRR_dom_sf"/>
</dbReference>
<dbReference type="Pfam" id="PF25019">
    <property type="entry name" value="LRR_R13L1-DRL21"/>
    <property type="match status" value="1"/>
</dbReference>
<dbReference type="Pfam" id="PF23598">
    <property type="entry name" value="LRR_14"/>
    <property type="match status" value="1"/>
</dbReference>
<dbReference type="Pfam" id="PF23559">
    <property type="entry name" value="WHD_DRP"/>
    <property type="match status" value="1"/>
</dbReference>
<dbReference type="AlphaFoldDB" id="A0AAV8BRD7"/>
<feature type="domain" description="R13L1/DRL21-like LRR repeat region" evidence="5">
    <location>
        <begin position="245"/>
        <end position="351"/>
    </location>
</feature>
<dbReference type="Gene3D" id="3.80.10.10">
    <property type="entry name" value="Ribonuclease Inhibitor"/>
    <property type="match status" value="3"/>
</dbReference>
<dbReference type="InterPro" id="IPR056789">
    <property type="entry name" value="LRR_R13L1-DRL21"/>
</dbReference>
<evidence type="ECO:0000259" key="3">
    <source>
        <dbReference type="Pfam" id="PF23559"/>
    </source>
</evidence>
<dbReference type="PANTHER" id="PTHR47186:SF3">
    <property type="entry name" value="OS09G0267800 PROTEIN"/>
    <property type="match status" value="1"/>
</dbReference>
<keyword evidence="7" id="KW-1185">Reference proteome</keyword>
<protein>
    <submittedName>
        <fullName evidence="6">NBS-LRR-like resistance protein</fullName>
    </submittedName>
</protein>
<evidence type="ECO:0000259" key="5">
    <source>
        <dbReference type="Pfam" id="PF25019"/>
    </source>
</evidence>
<keyword evidence="1" id="KW-0677">Repeat</keyword>
<dbReference type="InterPro" id="IPR055414">
    <property type="entry name" value="LRR_R13L4/SHOC2-like"/>
</dbReference>
<dbReference type="InterPro" id="IPR058922">
    <property type="entry name" value="WHD_DRP"/>
</dbReference>
<dbReference type="Proteomes" id="UP001140206">
    <property type="component" value="Chromosome 5"/>
</dbReference>
<evidence type="ECO:0000256" key="1">
    <source>
        <dbReference type="ARBA" id="ARBA00022737"/>
    </source>
</evidence>
<proteinExistence type="predicted"/>
<feature type="region of interest" description="Disordered" evidence="2">
    <location>
        <begin position="550"/>
        <end position="576"/>
    </location>
</feature>
<evidence type="ECO:0000256" key="2">
    <source>
        <dbReference type="SAM" id="MobiDB-lite"/>
    </source>
</evidence>
<feature type="domain" description="Disease resistance R13L4/SHOC-2-like LRR" evidence="4">
    <location>
        <begin position="124"/>
        <end position="239"/>
    </location>
</feature>
<sequence>MNRLIPIKENLKSMEDQALEYFYELENRGFFHLTGHFTGVYVMHDLMHDVCQSLKGDECYFQEDEAFATIPPNVHHMSVCHTNLLNAENLIKLPNLEKLHTLFVIPHDYGIGDISWEFPIAFESLCNKFKSIRRLSLPYCDIKEIPENIGNLKYLQYLDISNNSELKKLPNSFCNLYDLEFLDMHDCSEFGSDGFPSCCDKLRGLKYFMPPDHVATSLKQIPVLSKTMQLHNLIYKVENDGENKIENLKLLEGIRGFLVIKGLENVSSKTAAEEAGLNKQELLDVLSLYWDHSGLENNEIHMEVLDGLCPHSNLEELKIHYYNGSDFKPRWMRNNDLPKLKSVMFDSCWNKTVSQLPCSITEIKIDWCRELESLVDCLQPNLLPKLKFIEIDRCTKLKSLPVESFFKFLSLEKLQIRKCRRLTCPIMSLPPSIKYLYLDDCGELDKSIPSCLRNLTSLEDLRIWNCPNVVSIPNEVMANLQSLRRLDVEKCEKLVSLGDEEFLQSIDFYIYKCPKRQITWGGNPIGRQLSAGARAAAAAPSSSDHLQLQMELIEKASTSDDPSSSNPRNRKADARN</sequence>
<gene>
    <name evidence="6" type="ORF">LUZ62_079950</name>
</gene>
<dbReference type="EMBL" id="JAMFTS010000005">
    <property type="protein sequence ID" value="KAJ4745545.1"/>
    <property type="molecule type" value="Genomic_DNA"/>
</dbReference>